<name>A0ABD2AYC0_VESSQ</name>
<gene>
    <name evidence="1" type="ORF">V1478_008287</name>
</gene>
<keyword evidence="2" id="KW-1185">Reference proteome</keyword>
<accession>A0ABD2AYC0</accession>
<evidence type="ECO:0000313" key="2">
    <source>
        <dbReference type="Proteomes" id="UP001607302"/>
    </source>
</evidence>
<evidence type="ECO:0000313" key="1">
    <source>
        <dbReference type="EMBL" id="KAL2725614.1"/>
    </source>
</evidence>
<dbReference type="AlphaFoldDB" id="A0ABD2AYC0"/>
<proteinExistence type="predicted"/>
<dbReference type="Proteomes" id="UP001607302">
    <property type="component" value="Unassembled WGS sequence"/>
</dbReference>
<protein>
    <submittedName>
        <fullName evidence="1">Uncharacterized protein</fullName>
    </submittedName>
</protein>
<reference evidence="1 2" key="1">
    <citation type="journal article" date="2024" name="Ann. Entomol. Soc. Am.">
        <title>Genomic analyses of the southern and eastern yellowjacket wasps (Hymenoptera: Vespidae) reveal evolutionary signatures of social life.</title>
        <authorList>
            <person name="Catto M.A."/>
            <person name="Caine P.B."/>
            <person name="Orr S.E."/>
            <person name="Hunt B.G."/>
            <person name="Goodisman M.A.D."/>
        </authorList>
    </citation>
    <scope>NUCLEOTIDE SEQUENCE [LARGE SCALE GENOMIC DNA]</scope>
    <source>
        <strain evidence="1">233</strain>
        <tissue evidence="1">Head and thorax</tissue>
    </source>
</reference>
<sequence length="77" mass="9051">MTTVSVLRRLLLRPKRETSRNIADRYELKTPEIPQGKEHFVNDPAFQRSSLLHPSVHRVNRKKIEFKGTAYTIANHR</sequence>
<organism evidence="1 2">
    <name type="scientific">Vespula squamosa</name>
    <name type="common">Southern yellow jacket</name>
    <name type="synonym">Wasp</name>
    <dbReference type="NCBI Taxonomy" id="30214"/>
    <lineage>
        <taxon>Eukaryota</taxon>
        <taxon>Metazoa</taxon>
        <taxon>Ecdysozoa</taxon>
        <taxon>Arthropoda</taxon>
        <taxon>Hexapoda</taxon>
        <taxon>Insecta</taxon>
        <taxon>Pterygota</taxon>
        <taxon>Neoptera</taxon>
        <taxon>Endopterygota</taxon>
        <taxon>Hymenoptera</taxon>
        <taxon>Apocrita</taxon>
        <taxon>Aculeata</taxon>
        <taxon>Vespoidea</taxon>
        <taxon>Vespidae</taxon>
        <taxon>Vespinae</taxon>
        <taxon>Vespula</taxon>
    </lineage>
</organism>
<dbReference type="EMBL" id="JAUDFV010000138">
    <property type="protein sequence ID" value="KAL2725614.1"/>
    <property type="molecule type" value="Genomic_DNA"/>
</dbReference>
<comment type="caution">
    <text evidence="1">The sequence shown here is derived from an EMBL/GenBank/DDBJ whole genome shotgun (WGS) entry which is preliminary data.</text>
</comment>